<reference evidence="2 3" key="1">
    <citation type="submission" date="2020-01" db="EMBL/GenBank/DDBJ databases">
        <title>Complete genome sequence of a human oral phylogroup 1 Treponema sp. strain ATCC 700766, originally isolated from periodontitis dental plaque.</title>
        <authorList>
            <person name="Chan Y."/>
            <person name="Huo Y.-B."/>
            <person name="Yu X.-L."/>
            <person name="Zeng H."/>
            <person name="Leung W.-K."/>
            <person name="Watt R.M."/>
        </authorList>
    </citation>
    <scope>NUCLEOTIDE SEQUENCE [LARGE SCALE GENOMIC DNA]</scope>
    <source>
        <strain evidence="2 3">OMZ 804</strain>
    </source>
</reference>
<dbReference type="Proteomes" id="UP000464374">
    <property type="component" value="Chromosome"/>
</dbReference>
<dbReference type="InterPro" id="IPR009279">
    <property type="entry name" value="Portal_Mu"/>
</dbReference>
<evidence type="ECO:0000313" key="3">
    <source>
        <dbReference type="Proteomes" id="UP000464374"/>
    </source>
</evidence>
<protein>
    <submittedName>
        <fullName evidence="2">DUF935 family protein</fullName>
    </submittedName>
</protein>
<feature type="region of interest" description="Disordered" evidence="1">
    <location>
        <begin position="1"/>
        <end position="27"/>
    </location>
</feature>
<proteinExistence type="predicted"/>
<dbReference type="KEGG" id="trz:GWP43_13455"/>
<organism evidence="2 3">
    <name type="scientific">Treponema vincentii</name>
    <dbReference type="NCBI Taxonomy" id="69710"/>
    <lineage>
        <taxon>Bacteria</taxon>
        <taxon>Pseudomonadati</taxon>
        <taxon>Spirochaetota</taxon>
        <taxon>Spirochaetia</taxon>
        <taxon>Spirochaetales</taxon>
        <taxon>Treponemataceae</taxon>
        <taxon>Treponema</taxon>
    </lineage>
</organism>
<accession>A0A6P1Y331</accession>
<dbReference type="AlphaFoldDB" id="A0A6P1Y331"/>
<feature type="compositionally biased region" description="Basic and acidic residues" evidence="1">
    <location>
        <begin position="14"/>
        <end position="27"/>
    </location>
</feature>
<dbReference type="EMBL" id="CP048020">
    <property type="protein sequence ID" value="QHX44296.1"/>
    <property type="molecule type" value="Genomic_DNA"/>
</dbReference>
<name>A0A6P1Y331_9SPIR</name>
<evidence type="ECO:0000313" key="2">
    <source>
        <dbReference type="EMBL" id="QHX44296.1"/>
    </source>
</evidence>
<gene>
    <name evidence="2" type="ORF">GWP43_13455</name>
</gene>
<evidence type="ECO:0000256" key="1">
    <source>
        <dbReference type="SAM" id="MobiDB-lite"/>
    </source>
</evidence>
<dbReference type="Pfam" id="PF06074">
    <property type="entry name" value="Portal_Mu"/>
    <property type="match status" value="1"/>
</dbReference>
<dbReference type="RefSeq" id="WP_162664571.1">
    <property type="nucleotide sequence ID" value="NZ_CP048020.1"/>
</dbReference>
<sequence length="549" mass="61671">MMGKYKKQTGGVQRFDRWSPDTKDTADKRIQTVEETIEKMSGNHFATRERANDFVRLMRSLPDPDPILQKMGRGITALQELLTDSHLESVWSIRCSAASGAEWFCAAGGDGNGKKEQEAADLFAEELRQLDIPRVIEEMMDAIAFGYAPLEVIWRAQGGRWVIGDIVGKPPQWFEFDQENNLVFRTGVIGTEPLPKNRFLIARHRPSYANPYGVKVFSKCYWPVTFKKNGFRWWTVFVEKYGGAFLYGKYPNNASDIYKNELLTSLERMASDAVAIAPEGAEITIESLANKGSVSNVHAEYIEAANKEISKAVLGQTLTTDIGSKGSYAAAQAHNLVRQDLAAADRRRISACFNRLAAVWTYYNYGADVLPPVFEFVKDEDLQQERAERDAKLYALGWRPKKAYIEREYDIPQEDFEIAHEGEQKEQGDFAFHTSHTGGQTSCPCGCGTHTEKTLFQKAASFFADKQTKQQLKDRQLMDSFNKAMQEKGQDAIDKSIESYVNALGMVDDYQDASKALLAAYKNRSLDDFASCIDNVRFAAIGVAGVKKK</sequence>